<keyword evidence="3" id="KW-0560">Oxidoreductase</keyword>
<name>A0A7X4W620_9GAMM</name>
<dbReference type="AlphaFoldDB" id="A0A7X4W620"/>
<comment type="caution">
    <text evidence="8">The sequence shown here is derived from an EMBL/GenBank/DDBJ whole genome shotgun (WGS) entry which is preliminary data.</text>
</comment>
<evidence type="ECO:0000313" key="9">
    <source>
        <dbReference type="Proteomes" id="UP000487929"/>
    </source>
</evidence>
<dbReference type="InterPro" id="IPR009770">
    <property type="entry name" value="HGLS"/>
</dbReference>
<keyword evidence="2" id="KW-0223">Dioxygenase</keyword>
<organism evidence="8 9">
    <name type="scientific">Halomonas alimentaria</name>
    <dbReference type="NCBI Taxonomy" id="147248"/>
    <lineage>
        <taxon>Bacteria</taxon>
        <taxon>Pseudomonadati</taxon>
        <taxon>Pseudomonadota</taxon>
        <taxon>Gammaproteobacteria</taxon>
        <taxon>Oceanospirillales</taxon>
        <taxon>Halomonadaceae</taxon>
        <taxon>Halomonas</taxon>
    </lineage>
</organism>
<evidence type="ECO:0000256" key="6">
    <source>
        <dbReference type="ARBA" id="ARBA00035023"/>
    </source>
</evidence>
<evidence type="ECO:0000256" key="1">
    <source>
        <dbReference type="ARBA" id="ARBA00001954"/>
    </source>
</evidence>
<accession>A0A7X4W620</accession>
<protein>
    <recommendedName>
        <fullName evidence="6">2-oxoadipate dioxygenase/decarboxylase</fullName>
        <ecNumber evidence="6">1.13.11.93</ecNumber>
    </recommendedName>
    <alternativeName>
        <fullName evidence="7">2-hydroxyglutarate synthase</fullName>
    </alternativeName>
</protein>
<gene>
    <name evidence="8" type="ORF">GRB96_11040</name>
</gene>
<comment type="similarity">
    <text evidence="5">Belongs to the 2-oxoadipate dioxygenase/decarboxylase family.</text>
</comment>
<comment type="cofactor">
    <cofactor evidence="1">
        <name>Fe(2+)</name>
        <dbReference type="ChEBI" id="CHEBI:29033"/>
    </cofactor>
</comment>
<evidence type="ECO:0000256" key="5">
    <source>
        <dbReference type="ARBA" id="ARBA00035013"/>
    </source>
</evidence>
<dbReference type="Proteomes" id="UP000487929">
    <property type="component" value="Unassembled WGS sequence"/>
</dbReference>
<dbReference type="SMART" id="SM01150">
    <property type="entry name" value="DUF1338"/>
    <property type="match status" value="1"/>
</dbReference>
<dbReference type="GO" id="GO:0051213">
    <property type="term" value="F:dioxygenase activity"/>
    <property type="evidence" value="ECO:0007669"/>
    <property type="project" value="UniProtKB-KW"/>
</dbReference>
<dbReference type="RefSeq" id="WP_161432188.1">
    <property type="nucleotide sequence ID" value="NZ_WUTT01000001.1"/>
</dbReference>
<dbReference type="EC" id="1.13.11.93" evidence="6"/>
<evidence type="ECO:0000313" key="8">
    <source>
        <dbReference type="EMBL" id="NAW34949.1"/>
    </source>
</evidence>
<keyword evidence="9" id="KW-1185">Reference proteome</keyword>
<dbReference type="OrthoDB" id="506370at2"/>
<evidence type="ECO:0000256" key="2">
    <source>
        <dbReference type="ARBA" id="ARBA00022964"/>
    </source>
</evidence>
<dbReference type="EMBL" id="WUTT01000001">
    <property type="protein sequence ID" value="NAW34949.1"/>
    <property type="molecule type" value="Genomic_DNA"/>
</dbReference>
<dbReference type="Gene3D" id="3.10.180.50">
    <property type="match status" value="1"/>
</dbReference>
<keyword evidence="4" id="KW-0408">Iron</keyword>
<evidence type="ECO:0000256" key="4">
    <source>
        <dbReference type="ARBA" id="ARBA00023004"/>
    </source>
</evidence>
<sequence length="255" mass="28907">MQREEFIQQLWLDFIHQHPEIGGLRLWPLDAPVEYLALLTLNHRHHGMDALMPALAHFGYRIRHRHAMADRGLLVNLLAPPGTGPWLAVAELQMGTLARRPRALLETLVDQAPESAHRGTNRLCRGRPWPVPDWESYQTLHQAHPLAALLAVNGPRLHHVGYDCRHLDASLEELHRGMEEAGFAGTDDRHHGLFPISPLVDYRFYPSGSRRLPFAEGDEHRVETGGIALVQKSVSAHQERVVELLLPHHTRCQLS</sequence>
<reference evidence="8 9" key="1">
    <citation type="submission" date="2019-12" db="EMBL/GenBank/DDBJ databases">
        <title>Draft genome sequencing of Halomonas alimentaria DSM 15356.</title>
        <authorList>
            <person name="Pandiyan K."/>
            <person name="Kushwaha P."/>
            <person name="Gowdham M."/>
            <person name="Chakdar H."/>
            <person name="Singh A."/>
            <person name="Kumar M."/>
            <person name="Saxena A.K."/>
        </authorList>
    </citation>
    <scope>NUCLEOTIDE SEQUENCE [LARGE SCALE GENOMIC DNA]</scope>
    <source>
        <strain evidence="8 9">DSM 15356</strain>
    </source>
</reference>
<proteinExistence type="inferred from homology"/>
<evidence type="ECO:0000256" key="7">
    <source>
        <dbReference type="ARBA" id="ARBA00035045"/>
    </source>
</evidence>
<evidence type="ECO:0000256" key="3">
    <source>
        <dbReference type="ARBA" id="ARBA00023002"/>
    </source>
</evidence>